<dbReference type="OrthoDB" id="9803936at2"/>
<dbReference type="GO" id="GO:0003723">
    <property type="term" value="F:RNA binding"/>
    <property type="evidence" value="ECO:0007669"/>
    <property type="project" value="InterPro"/>
</dbReference>
<dbReference type="GO" id="GO:0016788">
    <property type="term" value="F:hydrolase activity, acting on ester bonds"/>
    <property type="evidence" value="ECO:0007669"/>
    <property type="project" value="InterPro"/>
</dbReference>
<dbReference type="GO" id="GO:0016070">
    <property type="term" value="P:RNA metabolic process"/>
    <property type="evidence" value="ECO:0007669"/>
    <property type="project" value="InterPro"/>
</dbReference>
<keyword evidence="3" id="KW-1185">Reference proteome</keyword>
<sequence>MYTYDVDFVKTRGADKTPRKRPFKAERNLTVSSVGGYNNKEVPALRINGMWLENLGFHTGDKVTIHCENGKLVIEKSEDK</sequence>
<dbReference type="Pfam" id="PF08845">
    <property type="entry name" value="SymE_toxin"/>
    <property type="match status" value="1"/>
</dbReference>
<dbReference type="AlphaFoldDB" id="A0A1M5QR45"/>
<name>A0A1M5QR45_9FIRM</name>
<gene>
    <name evidence="2" type="ORF">SAMN04488530_12314</name>
</gene>
<protein>
    <submittedName>
        <fullName evidence="2">Toxic protein SymE</fullName>
    </submittedName>
</protein>
<dbReference type="STRING" id="1121321.SAMN04488530_12314"/>
<organism evidence="2 3">
    <name type="scientific">Asaccharospora irregularis DSM 2635</name>
    <dbReference type="NCBI Taxonomy" id="1121321"/>
    <lineage>
        <taxon>Bacteria</taxon>
        <taxon>Bacillati</taxon>
        <taxon>Bacillota</taxon>
        <taxon>Clostridia</taxon>
        <taxon>Peptostreptococcales</taxon>
        <taxon>Peptostreptococcaceae</taxon>
        <taxon>Asaccharospora</taxon>
    </lineage>
</organism>
<dbReference type="RefSeq" id="WP_084120338.1">
    <property type="nucleotide sequence ID" value="NZ_BAABCH010000092.1"/>
</dbReference>
<dbReference type="InterPro" id="IPR014944">
    <property type="entry name" value="Toxin_SymE-like"/>
</dbReference>
<dbReference type="Proteomes" id="UP000243255">
    <property type="component" value="Unassembled WGS sequence"/>
</dbReference>
<dbReference type="GO" id="GO:0005737">
    <property type="term" value="C:cytoplasm"/>
    <property type="evidence" value="ECO:0007669"/>
    <property type="project" value="InterPro"/>
</dbReference>
<evidence type="ECO:0000313" key="2">
    <source>
        <dbReference type="EMBL" id="SHH16240.1"/>
    </source>
</evidence>
<feature type="domain" description="Toxin SymE-like" evidence="1">
    <location>
        <begin position="26"/>
        <end position="75"/>
    </location>
</feature>
<dbReference type="Gene3D" id="2.10.260.10">
    <property type="match status" value="1"/>
</dbReference>
<reference evidence="3" key="1">
    <citation type="submission" date="2016-11" db="EMBL/GenBank/DDBJ databases">
        <authorList>
            <person name="Varghese N."/>
            <person name="Submissions S."/>
        </authorList>
    </citation>
    <scope>NUCLEOTIDE SEQUENCE [LARGE SCALE GENOMIC DNA]</scope>
    <source>
        <strain evidence="3">DSM 2635</strain>
    </source>
</reference>
<dbReference type="EMBL" id="FQWX01000023">
    <property type="protein sequence ID" value="SHH16240.1"/>
    <property type="molecule type" value="Genomic_DNA"/>
</dbReference>
<accession>A0A1M5QR45</accession>
<evidence type="ECO:0000259" key="1">
    <source>
        <dbReference type="Pfam" id="PF08845"/>
    </source>
</evidence>
<proteinExistence type="predicted"/>
<evidence type="ECO:0000313" key="3">
    <source>
        <dbReference type="Proteomes" id="UP000243255"/>
    </source>
</evidence>